<dbReference type="CDD" id="cd19079">
    <property type="entry name" value="AKR_EcYajO-like"/>
    <property type="match status" value="1"/>
</dbReference>
<protein>
    <submittedName>
        <fullName evidence="3">Aryl-alcohol dehydrogenase related enzyme</fullName>
    </submittedName>
</protein>
<dbReference type="Proteomes" id="UP000663525">
    <property type="component" value="Chromosome"/>
</dbReference>
<evidence type="ECO:0000259" key="2">
    <source>
        <dbReference type="Pfam" id="PF00248"/>
    </source>
</evidence>
<sequence>MSARISDMEYTTLGSTGIEVSRIALGCMSFGTPEWREWVLDESESREIIERAIDLGINFFDTANMYSLGESERILGNVLEGYDRDEQVVATKVYFQMDEDDPNSQGLSRKAIEQELSNSLDRLGMDTVDLYQIHRWDGDTPIETTLQALDDAVRRGRVRHVGASSMWAYQFAESLHASDRLGLERFRTMQNHYNLLYREEEREMLPLCDREGIGVLPWSPLARGYLARPHDEFDVTTRGQTDDHARNHPYFEGGGREINERVAELAAEKGVTMAQIALAWLLHQDVVDAPIVGTTSVEHLEDAVEALEIDLTASEQAYLEEPYEPVPVSGHE</sequence>
<dbReference type="EMBL" id="CP064787">
    <property type="protein sequence ID" value="QSG05076.1"/>
    <property type="molecule type" value="Genomic_DNA"/>
</dbReference>
<keyword evidence="1" id="KW-0560">Oxidoreductase</keyword>
<dbReference type="GO" id="GO:0005829">
    <property type="term" value="C:cytosol"/>
    <property type="evidence" value="ECO:0007669"/>
    <property type="project" value="UniProtKB-ARBA"/>
</dbReference>
<organism evidence="3 4">
    <name type="scientific">Halapricum desulfuricans</name>
    <dbReference type="NCBI Taxonomy" id="2841257"/>
    <lineage>
        <taxon>Archaea</taxon>
        <taxon>Methanobacteriati</taxon>
        <taxon>Methanobacteriota</taxon>
        <taxon>Stenosarchaea group</taxon>
        <taxon>Halobacteria</taxon>
        <taxon>Halobacteriales</taxon>
        <taxon>Haloarculaceae</taxon>
        <taxon>Halapricum</taxon>
    </lineage>
</organism>
<dbReference type="PANTHER" id="PTHR43364:SF4">
    <property type="entry name" value="NAD(P)-LINKED OXIDOREDUCTASE SUPERFAMILY PROTEIN"/>
    <property type="match status" value="1"/>
</dbReference>
<dbReference type="Pfam" id="PF00248">
    <property type="entry name" value="Aldo_ket_red"/>
    <property type="match status" value="1"/>
</dbReference>
<name>A0A897N442_9EURY</name>
<gene>
    <name evidence="3" type="primary">tas4</name>
    <name evidence="3" type="ORF">HSR121_0722</name>
</gene>
<evidence type="ECO:0000313" key="4">
    <source>
        <dbReference type="Proteomes" id="UP000663525"/>
    </source>
</evidence>
<dbReference type="InterPro" id="IPR023210">
    <property type="entry name" value="NADP_OxRdtase_dom"/>
</dbReference>
<dbReference type="AlphaFoldDB" id="A0A897N442"/>
<dbReference type="SUPFAM" id="SSF51430">
    <property type="entry name" value="NAD(P)-linked oxidoreductase"/>
    <property type="match status" value="1"/>
</dbReference>
<dbReference type="PANTHER" id="PTHR43364">
    <property type="entry name" value="NADH-SPECIFIC METHYLGLYOXAL REDUCTASE-RELATED"/>
    <property type="match status" value="1"/>
</dbReference>
<proteinExistence type="predicted"/>
<dbReference type="InterPro" id="IPR050523">
    <property type="entry name" value="AKR_Detox_Biosynth"/>
</dbReference>
<evidence type="ECO:0000256" key="1">
    <source>
        <dbReference type="ARBA" id="ARBA00023002"/>
    </source>
</evidence>
<reference evidence="3" key="1">
    <citation type="submission" date="2020-11" db="EMBL/GenBank/DDBJ databases">
        <title>Carbohydrate-dependent, anaerobic sulfur respiration: A novel catabolism in halophilic archaea.</title>
        <authorList>
            <person name="Sorokin D.Y."/>
            <person name="Messina E."/>
            <person name="Smedile F."/>
            <person name="La Cono V."/>
            <person name="Hallsworth J.E."/>
            <person name="Yakimov M.M."/>
        </authorList>
    </citation>
    <scope>NUCLEOTIDE SEQUENCE</scope>
    <source>
        <strain evidence="3">HSR12-1</strain>
    </source>
</reference>
<dbReference type="InterPro" id="IPR036812">
    <property type="entry name" value="NAD(P)_OxRdtase_dom_sf"/>
</dbReference>
<accession>A0A897N442</accession>
<dbReference type="Gene3D" id="3.20.20.100">
    <property type="entry name" value="NADP-dependent oxidoreductase domain"/>
    <property type="match status" value="1"/>
</dbReference>
<evidence type="ECO:0000313" key="3">
    <source>
        <dbReference type="EMBL" id="QSG05076.1"/>
    </source>
</evidence>
<dbReference type="GO" id="GO:0016491">
    <property type="term" value="F:oxidoreductase activity"/>
    <property type="evidence" value="ECO:0007669"/>
    <property type="project" value="UniProtKB-KW"/>
</dbReference>
<feature type="domain" description="NADP-dependent oxidoreductase" evidence="2">
    <location>
        <begin position="22"/>
        <end position="321"/>
    </location>
</feature>
<dbReference type="FunFam" id="3.20.20.100:FF:000004">
    <property type="entry name" value="Oxidoreductase, aldo/keto reductase"/>
    <property type="match status" value="1"/>
</dbReference>